<evidence type="ECO:0000256" key="1">
    <source>
        <dbReference type="PIRSR" id="PIRSR602187-50"/>
    </source>
</evidence>
<dbReference type="Proteomes" id="UP000186323">
    <property type="component" value="Chromosome I"/>
</dbReference>
<protein>
    <submittedName>
        <fullName evidence="3">Nitrogen regulatory protein P-II</fullName>
    </submittedName>
</protein>
<dbReference type="SMART" id="SM00938">
    <property type="entry name" value="P-II"/>
    <property type="match status" value="1"/>
</dbReference>
<accession>A0A1K1LC06</accession>
<evidence type="ECO:0000256" key="2">
    <source>
        <dbReference type="RuleBase" id="RU003936"/>
    </source>
</evidence>
<dbReference type="KEGG" id="dpg:DESPIGER_0352"/>
<dbReference type="InterPro" id="IPR002187">
    <property type="entry name" value="N-reg_PII"/>
</dbReference>
<proteinExistence type="inferred from homology"/>
<dbReference type="GO" id="GO:0005829">
    <property type="term" value="C:cytosol"/>
    <property type="evidence" value="ECO:0007669"/>
    <property type="project" value="TreeGrafter"/>
</dbReference>
<dbReference type="PROSITE" id="PS51343">
    <property type="entry name" value="PII_GLNB_DOM"/>
    <property type="match status" value="1"/>
</dbReference>
<feature type="modified residue" description="O-UMP-tyrosine" evidence="1">
    <location>
        <position position="51"/>
    </location>
</feature>
<dbReference type="GO" id="GO:0030234">
    <property type="term" value="F:enzyme regulator activity"/>
    <property type="evidence" value="ECO:0007669"/>
    <property type="project" value="InterPro"/>
</dbReference>
<dbReference type="Gene3D" id="3.30.70.120">
    <property type="match status" value="1"/>
</dbReference>
<name>A0A1K1LC06_9BACT</name>
<dbReference type="PROSITE" id="PS00638">
    <property type="entry name" value="PII_GLNB_CTER"/>
    <property type="match status" value="1"/>
</dbReference>
<evidence type="ECO:0000313" key="4">
    <source>
        <dbReference type="Proteomes" id="UP000186323"/>
    </source>
</evidence>
<evidence type="ECO:0000313" key="3">
    <source>
        <dbReference type="EMBL" id="SFV72243.1"/>
    </source>
</evidence>
<reference evidence="4" key="1">
    <citation type="submission" date="2016-10" db="EMBL/GenBank/DDBJ databases">
        <authorList>
            <person name="Wegmann U."/>
        </authorList>
    </citation>
    <scope>NUCLEOTIDE SEQUENCE [LARGE SCALE GENOMIC DNA]</scope>
</reference>
<dbReference type="OrthoDB" id="9802729at2"/>
<keyword evidence="1" id="KW-0597">Phosphoprotein</keyword>
<dbReference type="PANTHER" id="PTHR30115:SF11">
    <property type="entry name" value="NITROGEN REGULATORY PROTEIN P-II HOMOLOG"/>
    <property type="match status" value="1"/>
</dbReference>
<dbReference type="GO" id="GO:0005524">
    <property type="term" value="F:ATP binding"/>
    <property type="evidence" value="ECO:0007669"/>
    <property type="project" value="TreeGrafter"/>
</dbReference>
<dbReference type="InterPro" id="IPR017918">
    <property type="entry name" value="N-reg_PII_CS"/>
</dbReference>
<comment type="similarity">
    <text evidence="2">Belongs to the P(II) protein family.</text>
</comment>
<dbReference type="RefSeq" id="WP_072332278.1">
    <property type="nucleotide sequence ID" value="NZ_CALJDE010000062.1"/>
</dbReference>
<organism evidence="3 4">
    <name type="scientific">Desulfovibrio piger</name>
    <dbReference type="NCBI Taxonomy" id="901"/>
    <lineage>
        <taxon>Bacteria</taxon>
        <taxon>Pseudomonadati</taxon>
        <taxon>Thermodesulfobacteriota</taxon>
        <taxon>Desulfovibrionia</taxon>
        <taxon>Desulfovibrionales</taxon>
        <taxon>Desulfovibrionaceae</taxon>
        <taxon>Desulfovibrio</taxon>
    </lineage>
</organism>
<dbReference type="Pfam" id="PF00543">
    <property type="entry name" value="P-II"/>
    <property type="match status" value="1"/>
</dbReference>
<gene>
    <name evidence="3" type="ORF">DESPIGER_0352</name>
</gene>
<dbReference type="InterPro" id="IPR011322">
    <property type="entry name" value="N-reg_PII-like_a/b"/>
</dbReference>
<dbReference type="PANTHER" id="PTHR30115">
    <property type="entry name" value="NITROGEN REGULATORY PROTEIN P-II"/>
    <property type="match status" value="1"/>
</dbReference>
<dbReference type="AlphaFoldDB" id="A0A1K1LC06"/>
<sequence>MKKLEIIIRPSKFEEVKQQLTDIGIHGMNYSEVRGFGRQHGHTEVYRGSSYAVDCLPKVKIEIVVHDEALEKVLQAVSAARTGEIGDGKIFIYDVLDAIRIRTGERGPAAL</sequence>
<dbReference type="SUPFAM" id="SSF54913">
    <property type="entry name" value="GlnB-like"/>
    <property type="match status" value="1"/>
</dbReference>
<dbReference type="GO" id="GO:0006808">
    <property type="term" value="P:regulation of nitrogen utilization"/>
    <property type="evidence" value="ECO:0007669"/>
    <property type="project" value="InterPro"/>
</dbReference>
<dbReference type="PRINTS" id="PR00340">
    <property type="entry name" value="PIIGLNB"/>
</dbReference>
<dbReference type="InterPro" id="IPR015867">
    <property type="entry name" value="N-reg_PII/ATP_PRibTrfase_C"/>
</dbReference>
<dbReference type="EMBL" id="LT630450">
    <property type="protein sequence ID" value="SFV72243.1"/>
    <property type="molecule type" value="Genomic_DNA"/>
</dbReference>
<keyword evidence="4" id="KW-1185">Reference proteome</keyword>